<proteinExistence type="inferred from homology"/>
<keyword evidence="2" id="KW-0328">Glycosyltransferase</keyword>
<feature type="transmembrane region" description="Helical" evidence="5">
    <location>
        <begin position="503"/>
        <end position="521"/>
    </location>
</feature>
<evidence type="ECO:0000256" key="3">
    <source>
        <dbReference type="ARBA" id="ARBA00022679"/>
    </source>
</evidence>
<keyword evidence="5" id="KW-0472">Membrane</keyword>
<keyword evidence="7" id="KW-1185">Reference proteome</keyword>
<dbReference type="GO" id="GO:0016757">
    <property type="term" value="F:glycosyltransferase activity"/>
    <property type="evidence" value="ECO:0007669"/>
    <property type="project" value="UniProtKB-KW"/>
</dbReference>
<evidence type="ECO:0000256" key="4">
    <source>
        <dbReference type="SAM" id="MobiDB-lite"/>
    </source>
</evidence>
<accession>A0A438AJ93</accession>
<comment type="similarity">
    <text evidence="1">Belongs to the glycosyltransferase 2 family.</text>
</comment>
<dbReference type="InterPro" id="IPR029044">
    <property type="entry name" value="Nucleotide-diphossugar_trans"/>
</dbReference>
<organism evidence="6 7">
    <name type="scientific">Mesobaculum littorinae</name>
    <dbReference type="NCBI Taxonomy" id="2486419"/>
    <lineage>
        <taxon>Bacteria</taxon>
        <taxon>Pseudomonadati</taxon>
        <taxon>Pseudomonadota</taxon>
        <taxon>Alphaproteobacteria</taxon>
        <taxon>Rhodobacterales</taxon>
        <taxon>Roseobacteraceae</taxon>
        <taxon>Mesobaculum</taxon>
    </lineage>
</organism>
<dbReference type="PANTHER" id="PTHR43630:SF1">
    <property type="entry name" value="POLY-BETA-1,6-N-ACETYL-D-GLUCOSAMINE SYNTHASE"/>
    <property type="match status" value="1"/>
</dbReference>
<dbReference type="AlphaFoldDB" id="A0A438AJ93"/>
<evidence type="ECO:0000256" key="1">
    <source>
        <dbReference type="ARBA" id="ARBA00006739"/>
    </source>
</evidence>
<dbReference type="OrthoDB" id="7431422at2"/>
<evidence type="ECO:0000313" key="6">
    <source>
        <dbReference type="EMBL" id="RVV98729.1"/>
    </source>
</evidence>
<dbReference type="RefSeq" id="WP_127905960.1">
    <property type="nucleotide sequence ID" value="NZ_RQXX01000002.1"/>
</dbReference>
<name>A0A438AJ93_9RHOB</name>
<feature type="transmembrane region" description="Helical" evidence="5">
    <location>
        <begin position="533"/>
        <end position="554"/>
    </location>
</feature>
<protein>
    <submittedName>
        <fullName evidence="6">Glycosyltransferase</fullName>
    </submittedName>
</protein>
<keyword evidence="5" id="KW-1133">Transmembrane helix</keyword>
<dbReference type="Proteomes" id="UP000285908">
    <property type="component" value="Unassembled WGS sequence"/>
</dbReference>
<feature type="compositionally biased region" description="Pro residues" evidence="4">
    <location>
        <begin position="576"/>
        <end position="594"/>
    </location>
</feature>
<evidence type="ECO:0000313" key="7">
    <source>
        <dbReference type="Proteomes" id="UP000285908"/>
    </source>
</evidence>
<evidence type="ECO:0000256" key="2">
    <source>
        <dbReference type="ARBA" id="ARBA00022676"/>
    </source>
</evidence>
<reference evidence="6 7" key="1">
    <citation type="submission" date="2018-11" db="EMBL/GenBank/DDBJ databases">
        <title>Mesobaculum littorinae gen. nov., sp. nov., isolated from Littorina scabra that represents a novel genus of the order Rhodobacteraceae.</title>
        <authorList>
            <person name="Li F."/>
        </authorList>
    </citation>
    <scope>NUCLEOTIDE SEQUENCE [LARGE SCALE GENOMIC DNA]</scope>
    <source>
        <strain evidence="6 7">M0103</strain>
    </source>
</reference>
<keyword evidence="3 6" id="KW-0808">Transferase</keyword>
<sequence>MPAQLSTIQGAATPRTAPWRTASGHRARPAARRPLPPDPPAADPAGIAQLGLGWCLAHDTVPLKRAGAVTLVGTAGEPQFDEMRPWLERRLGPVRLCVVPPPEARAILLSSQRQGLASRAESRVPAAYSCRTSRHPATGAVRNVVATLAALSVVGLSLYPAATCGVLASVALISLAIDGLLKGAALLALTRPAPPVQAPPLPDDRLPVISLLVPLYREGRIAPALIDRLGRLDYPRDRLEVLVVLEEEDLATDAALLSHGLPPWARTVRVPRGTVRTKPRAMNYALYLCRGDIVGIYDAEDLPDPDQLRKIAARFAAEPPQVACLQGVLDHYNSGATWITRCFALDYAGWFRAVLPGLERLGLVLPLGGTTVFFRRAALEHVAAWDAHNVTEDADLGVRLARNGYRTRMIDSVTREEAVARAWPWIKQRTRWLKGYAVTYGVHMRAPRALWRDLGPWRFFGVQVLFLGALANFAAAPLLWSFWLFTVGVPVPWAGLGIAPSGAALLGVLCSYSALQVLVAARGAAAQGGFRPLLWLPCLWVYHALGCIAAYRGFYEAVVRPFHWDKTEHGMSPPQIAAPPAPPAPDPPRLPPPEGNEGEVFGIAAE</sequence>
<gene>
    <name evidence="6" type="ORF">EKE94_07445</name>
</gene>
<dbReference type="EMBL" id="RQXX01000002">
    <property type="protein sequence ID" value="RVV98729.1"/>
    <property type="molecule type" value="Genomic_DNA"/>
</dbReference>
<feature type="region of interest" description="Disordered" evidence="4">
    <location>
        <begin position="1"/>
        <end position="44"/>
    </location>
</feature>
<dbReference type="SUPFAM" id="SSF53448">
    <property type="entry name" value="Nucleotide-diphospho-sugar transferases"/>
    <property type="match status" value="1"/>
</dbReference>
<comment type="caution">
    <text evidence="6">The sequence shown here is derived from an EMBL/GenBank/DDBJ whole genome shotgun (WGS) entry which is preliminary data.</text>
</comment>
<dbReference type="PANTHER" id="PTHR43630">
    <property type="entry name" value="POLY-BETA-1,6-N-ACETYL-D-GLUCOSAMINE SYNTHASE"/>
    <property type="match status" value="1"/>
</dbReference>
<feature type="compositionally biased region" description="Low complexity" evidence="4">
    <location>
        <begin position="11"/>
        <end position="22"/>
    </location>
</feature>
<dbReference type="Pfam" id="PF13641">
    <property type="entry name" value="Glyco_tranf_2_3"/>
    <property type="match status" value="1"/>
</dbReference>
<feature type="compositionally biased region" description="Polar residues" evidence="4">
    <location>
        <begin position="1"/>
        <end position="10"/>
    </location>
</feature>
<dbReference type="Gene3D" id="3.90.550.10">
    <property type="entry name" value="Spore Coat Polysaccharide Biosynthesis Protein SpsA, Chain A"/>
    <property type="match status" value="1"/>
</dbReference>
<keyword evidence="5" id="KW-0812">Transmembrane</keyword>
<evidence type="ECO:0000256" key="5">
    <source>
        <dbReference type="SAM" id="Phobius"/>
    </source>
</evidence>
<feature type="transmembrane region" description="Helical" evidence="5">
    <location>
        <begin position="459"/>
        <end position="483"/>
    </location>
</feature>
<feature type="region of interest" description="Disordered" evidence="4">
    <location>
        <begin position="572"/>
        <end position="606"/>
    </location>
</feature>